<keyword evidence="8" id="KW-1185">Reference proteome</keyword>
<dbReference type="SUPFAM" id="SSF52540">
    <property type="entry name" value="P-loop containing nucleoside triphosphate hydrolases"/>
    <property type="match status" value="1"/>
</dbReference>
<dbReference type="AlphaFoldDB" id="A0A4R7KS51"/>
<name>A0A4R7KS51_9CLOT</name>
<dbReference type="Pfam" id="PF01926">
    <property type="entry name" value="MMR_HSR1"/>
    <property type="match status" value="1"/>
</dbReference>
<comment type="subcellular location">
    <subcellularLocation>
        <location evidence="4">Cytoplasm</location>
    </subcellularLocation>
</comment>
<feature type="binding site" evidence="5">
    <location>
        <position position="212"/>
    </location>
    <ligand>
        <name>GTP</name>
        <dbReference type="ChEBI" id="CHEBI:37565"/>
    </ligand>
</feature>
<dbReference type="InterPro" id="IPR016478">
    <property type="entry name" value="GTPase_MTG1"/>
</dbReference>
<comment type="function">
    <text evidence="4">Required for a late step of 50S ribosomal subunit assembly. Has GTPase activity.</text>
</comment>
<dbReference type="InterPro" id="IPR019991">
    <property type="entry name" value="GTP-bd_ribosome_bgen"/>
</dbReference>
<dbReference type="InterPro" id="IPR006073">
    <property type="entry name" value="GTP-bd"/>
</dbReference>
<dbReference type="Proteomes" id="UP000295325">
    <property type="component" value="Unassembled WGS sequence"/>
</dbReference>
<dbReference type="CDD" id="cd01856">
    <property type="entry name" value="YlqF"/>
    <property type="match status" value="1"/>
</dbReference>
<evidence type="ECO:0000313" key="8">
    <source>
        <dbReference type="Proteomes" id="UP000295325"/>
    </source>
</evidence>
<feature type="domain" description="CP-type G" evidence="6">
    <location>
        <begin position="52"/>
        <end position="216"/>
    </location>
</feature>
<dbReference type="PROSITE" id="PS51721">
    <property type="entry name" value="G_CP"/>
    <property type="match status" value="1"/>
</dbReference>
<keyword evidence="3 4" id="KW-0342">GTP-binding</keyword>
<sequence>MDKIILVKTVMTSNKGGKIPAAKTILHKNRFMLNRVRNMSIQWYPGHMVKTKRQIIDSLKLIDVVIELFDARIPDSSKNPDIDELIGNKQRVVLLNKCEMADENITKEWIKRYKDMGISALDVDSITGRNINRVYTLVKESVKEHFEKRVEKGIVGRPVRALVLGIPNVGKSTFINKISSKSSAKTGDKPGVTRSKQWIKVNKDFELLDTPGILWPKFDDEKVALHLAFIRAIKDEILDPEELAVKLIEELVSLKPEALKDRYKIDLNTDAFEVLKNIGRKRGCIVSGGEVNTVRAANLLLDDFRSGRLGRLSLEKPQI</sequence>
<evidence type="ECO:0000256" key="2">
    <source>
        <dbReference type="ARBA" id="ARBA00022741"/>
    </source>
</evidence>
<comment type="similarity">
    <text evidence="4">Belongs to the TRAFAC class YlqF/YawG GTPase family. MTG1 subfamily.</text>
</comment>
<dbReference type="EMBL" id="SOAZ01000006">
    <property type="protein sequence ID" value="TDT61595.1"/>
    <property type="molecule type" value="Genomic_DNA"/>
</dbReference>
<dbReference type="InterPro" id="IPR027417">
    <property type="entry name" value="P-loop_NTPase"/>
</dbReference>
<evidence type="ECO:0000256" key="4">
    <source>
        <dbReference type="PIRNR" id="PIRNR006230"/>
    </source>
</evidence>
<dbReference type="GO" id="GO:0005737">
    <property type="term" value="C:cytoplasm"/>
    <property type="evidence" value="ECO:0007669"/>
    <property type="project" value="UniProtKB-SubCell"/>
</dbReference>
<dbReference type="FunFam" id="3.40.50.300:FF:000590">
    <property type="entry name" value="Ribosome biogenesis GTPase A"/>
    <property type="match status" value="1"/>
</dbReference>
<keyword evidence="2 4" id="KW-0547">Nucleotide-binding</keyword>
<dbReference type="Gene3D" id="1.10.1580.10">
    <property type="match status" value="1"/>
</dbReference>
<gene>
    <name evidence="7" type="ORF">EDD71_10679</name>
</gene>
<feature type="binding site" evidence="5">
    <location>
        <begin position="168"/>
        <end position="173"/>
    </location>
    <ligand>
        <name>GTP</name>
        <dbReference type="ChEBI" id="CHEBI:37565"/>
    </ligand>
</feature>
<dbReference type="GO" id="GO:0003924">
    <property type="term" value="F:GTPase activity"/>
    <property type="evidence" value="ECO:0007669"/>
    <property type="project" value="TreeGrafter"/>
</dbReference>
<evidence type="ECO:0000259" key="6">
    <source>
        <dbReference type="PROSITE" id="PS51721"/>
    </source>
</evidence>
<evidence type="ECO:0000256" key="3">
    <source>
        <dbReference type="ARBA" id="ARBA00023134"/>
    </source>
</evidence>
<dbReference type="GO" id="GO:0006412">
    <property type="term" value="P:translation"/>
    <property type="evidence" value="ECO:0007669"/>
    <property type="project" value="TreeGrafter"/>
</dbReference>
<dbReference type="NCBIfam" id="TIGR03596">
    <property type="entry name" value="GTPase_YlqF"/>
    <property type="match status" value="1"/>
</dbReference>
<dbReference type="InterPro" id="IPR023179">
    <property type="entry name" value="GTP-bd_ortho_bundle_sf"/>
</dbReference>
<evidence type="ECO:0000256" key="5">
    <source>
        <dbReference type="PIRSR" id="PIRSR006230-1"/>
    </source>
</evidence>
<protein>
    <recommendedName>
        <fullName evidence="1 4">Ribosome biogenesis GTPase A</fullName>
    </recommendedName>
</protein>
<organism evidence="7 8">
    <name type="scientific">Fonticella tunisiensis</name>
    <dbReference type="NCBI Taxonomy" id="1096341"/>
    <lineage>
        <taxon>Bacteria</taxon>
        <taxon>Bacillati</taxon>
        <taxon>Bacillota</taxon>
        <taxon>Clostridia</taxon>
        <taxon>Eubacteriales</taxon>
        <taxon>Clostridiaceae</taxon>
        <taxon>Fonticella</taxon>
    </lineage>
</organism>
<accession>A0A4R7KS51</accession>
<reference evidence="7 8" key="1">
    <citation type="submission" date="2019-03" db="EMBL/GenBank/DDBJ databases">
        <title>Genomic Encyclopedia of Type Strains, Phase IV (KMG-IV): sequencing the most valuable type-strain genomes for metagenomic binning, comparative biology and taxonomic classification.</title>
        <authorList>
            <person name="Goeker M."/>
        </authorList>
    </citation>
    <scope>NUCLEOTIDE SEQUENCE [LARGE SCALE GENOMIC DNA]</scope>
    <source>
        <strain evidence="7 8">DSM 24455</strain>
    </source>
</reference>
<dbReference type="PIRSF" id="PIRSF006230">
    <property type="entry name" value="MG442"/>
    <property type="match status" value="1"/>
</dbReference>
<dbReference type="GO" id="GO:0005525">
    <property type="term" value="F:GTP binding"/>
    <property type="evidence" value="ECO:0007669"/>
    <property type="project" value="UniProtKB-KW"/>
</dbReference>
<keyword evidence="4" id="KW-0963">Cytoplasm</keyword>
<evidence type="ECO:0000313" key="7">
    <source>
        <dbReference type="EMBL" id="TDT61595.1"/>
    </source>
</evidence>
<proteinExistence type="inferred from homology"/>
<evidence type="ECO:0000256" key="1">
    <source>
        <dbReference type="ARBA" id="ARBA00014898"/>
    </source>
</evidence>
<dbReference type="PANTHER" id="PTHR45782">
    <property type="entry name" value="MITOCHONDRIAL RIBOSOME-ASSOCIATED GTPASE 1"/>
    <property type="match status" value="1"/>
</dbReference>
<comment type="caution">
    <text evidence="7">The sequence shown here is derived from an EMBL/GenBank/DDBJ whole genome shotgun (WGS) entry which is preliminary data.</text>
</comment>
<dbReference type="Gene3D" id="3.40.50.300">
    <property type="entry name" value="P-loop containing nucleotide triphosphate hydrolases"/>
    <property type="match status" value="1"/>
</dbReference>
<dbReference type="InterPro" id="IPR030378">
    <property type="entry name" value="G_CP_dom"/>
</dbReference>
<dbReference type="PANTHER" id="PTHR45782:SF4">
    <property type="entry name" value="MITOCHONDRIAL RIBOSOME-ASSOCIATED GTPASE 1"/>
    <property type="match status" value="1"/>
</dbReference>